<sequence length="385" mass="42207">MADRGVSLHVTDVDEFWAFPTGGGQSSNAYLGATTVELDFDPGRLTGQALGRLEVSMMDIRGRPFSNVPLYAFNQTSSIEADDNLRLYELAYSRSFLDSRLSLRIGKLDLGQDFTASTYAQTFLNSSFSWPIMPSNDLYAQGPSAPLATPAVRLRYHPGQAWTFLLGVGDDNPVGARHFINPDDPWNQNQDPGGTRFSFRTGALIMTEIQYRTRIGGRTGTYRIGDYVDTGRFPDQMDTTRLHRTNWAVYVVGDQTLYRMGNRQELDGFVRGNWTGAQDRNQVVYGIDAGVLLRGPFGRPGDAVGLGFGMGAASPLLRRADRAAGLPGQGREYHLELTYTVQVTSWMAVQPDLQGLIEPSGGVLDTAGRRVGNAAIFGLHSSVAF</sequence>
<dbReference type="Gene3D" id="2.40.160.180">
    <property type="entry name" value="Carbohydrate-selective porin OprB"/>
    <property type="match status" value="1"/>
</dbReference>
<dbReference type="Pfam" id="PF04966">
    <property type="entry name" value="OprB"/>
    <property type="match status" value="1"/>
</dbReference>
<dbReference type="PANTHER" id="PTHR37944:SF1">
    <property type="entry name" value="PORIN B"/>
    <property type="match status" value="1"/>
</dbReference>
<dbReference type="GO" id="GO:0008643">
    <property type="term" value="P:carbohydrate transport"/>
    <property type="evidence" value="ECO:0007669"/>
    <property type="project" value="InterPro"/>
</dbReference>
<dbReference type="InterPro" id="IPR038673">
    <property type="entry name" value="OprB_sf"/>
</dbReference>
<evidence type="ECO:0000313" key="3">
    <source>
        <dbReference type="EMBL" id="MBB2201553.1"/>
    </source>
</evidence>
<name>A0A7W4K707_9PROT</name>
<dbReference type="InterPro" id="IPR052932">
    <property type="entry name" value="OprB_Porin"/>
</dbReference>
<keyword evidence="4" id="KW-1185">Reference proteome</keyword>
<dbReference type="AlphaFoldDB" id="A0A7W4K707"/>
<reference evidence="3 4" key="1">
    <citation type="submission" date="2020-04" db="EMBL/GenBank/DDBJ databases">
        <title>Description of novel Gluconacetobacter.</title>
        <authorList>
            <person name="Sombolestani A."/>
        </authorList>
    </citation>
    <scope>NUCLEOTIDE SEQUENCE [LARGE SCALE GENOMIC DNA]</scope>
    <source>
        <strain evidence="3 4">LMG 27802</strain>
    </source>
</reference>
<evidence type="ECO:0000313" key="4">
    <source>
        <dbReference type="Proteomes" id="UP000578030"/>
    </source>
</evidence>
<dbReference type="GO" id="GO:0016020">
    <property type="term" value="C:membrane"/>
    <property type="evidence" value="ECO:0007669"/>
    <property type="project" value="InterPro"/>
</dbReference>
<protein>
    <submittedName>
        <fullName evidence="3">Carbohydrate porin</fullName>
    </submittedName>
</protein>
<accession>A0A7W4K707</accession>
<comment type="similarity">
    <text evidence="1 2">Belongs to the OprB family.</text>
</comment>
<evidence type="ECO:0000256" key="1">
    <source>
        <dbReference type="ARBA" id="ARBA00008769"/>
    </source>
</evidence>
<dbReference type="PANTHER" id="PTHR37944">
    <property type="entry name" value="PORIN B"/>
    <property type="match status" value="1"/>
</dbReference>
<dbReference type="InterPro" id="IPR007049">
    <property type="entry name" value="Carb-sel_porin_OprB"/>
</dbReference>
<dbReference type="Proteomes" id="UP000578030">
    <property type="component" value="Unassembled WGS sequence"/>
</dbReference>
<dbReference type="EMBL" id="JABEQM010000005">
    <property type="protein sequence ID" value="MBB2201553.1"/>
    <property type="molecule type" value="Genomic_DNA"/>
</dbReference>
<proteinExistence type="inferred from homology"/>
<comment type="caution">
    <text evidence="3">The sequence shown here is derived from an EMBL/GenBank/DDBJ whole genome shotgun (WGS) entry which is preliminary data.</text>
</comment>
<organism evidence="3 4">
    <name type="scientific">Gluconacetobacter tumulisoli</name>
    <dbReference type="NCBI Taxonomy" id="1286189"/>
    <lineage>
        <taxon>Bacteria</taxon>
        <taxon>Pseudomonadati</taxon>
        <taxon>Pseudomonadota</taxon>
        <taxon>Alphaproteobacteria</taxon>
        <taxon>Acetobacterales</taxon>
        <taxon>Acetobacteraceae</taxon>
        <taxon>Gluconacetobacter</taxon>
    </lineage>
</organism>
<dbReference type="GO" id="GO:0015288">
    <property type="term" value="F:porin activity"/>
    <property type="evidence" value="ECO:0007669"/>
    <property type="project" value="InterPro"/>
</dbReference>
<gene>
    <name evidence="3" type="ORF">HLH28_08165</name>
</gene>
<evidence type="ECO:0000256" key="2">
    <source>
        <dbReference type="RuleBase" id="RU363072"/>
    </source>
</evidence>